<feature type="region of interest" description="Disordered" evidence="1">
    <location>
        <begin position="43"/>
        <end position="64"/>
    </location>
</feature>
<dbReference type="EMBL" id="MNBE01000665">
    <property type="protein sequence ID" value="OKO98886.1"/>
    <property type="molecule type" value="Genomic_DNA"/>
</dbReference>
<dbReference type="AlphaFoldDB" id="A0A1Q5TF68"/>
<protein>
    <submittedName>
        <fullName evidence="2">Uncharacterized protein</fullName>
    </submittedName>
</protein>
<proteinExistence type="predicted"/>
<dbReference type="OrthoDB" id="5424391at2759"/>
<evidence type="ECO:0000256" key="1">
    <source>
        <dbReference type="SAM" id="MobiDB-lite"/>
    </source>
</evidence>
<comment type="caution">
    <text evidence="2">The sequence shown here is derived from an EMBL/GenBank/DDBJ whole genome shotgun (WGS) entry which is preliminary data.</text>
</comment>
<evidence type="ECO:0000313" key="2">
    <source>
        <dbReference type="EMBL" id="OKO98886.1"/>
    </source>
</evidence>
<organism evidence="2 3">
    <name type="scientific">Penicillium subrubescens</name>
    <dbReference type="NCBI Taxonomy" id="1316194"/>
    <lineage>
        <taxon>Eukaryota</taxon>
        <taxon>Fungi</taxon>
        <taxon>Dikarya</taxon>
        <taxon>Ascomycota</taxon>
        <taxon>Pezizomycotina</taxon>
        <taxon>Eurotiomycetes</taxon>
        <taxon>Eurotiomycetidae</taxon>
        <taxon>Eurotiales</taxon>
        <taxon>Aspergillaceae</taxon>
        <taxon>Penicillium</taxon>
    </lineage>
</organism>
<keyword evidence="3" id="KW-1185">Reference proteome</keyword>
<evidence type="ECO:0000313" key="3">
    <source>
        <dbReference type="Proteomes" id="UP000186955"/>
    </source>
</evidence>
<reference evidence="2 3" key="1">
    <citation type="submission" date="2016-10" db="EMBL/GenBank/DDBJ databases">
        <title>Genome sequence of the ascomycete fungus Penicillium subrubescens.</title>
        <authorList>
            <person name="De Vries R.P."/>
            <person name="Peng M."/>
            <person name="Dilokpimol A."/>
            <person name="Hilden K."/>
            <person name="Makela M.R."/>
            <person name="Grigoriev I."/>
            <person name="Riley R."/>
            <person name="Granchi Z."/>
        </authorList>
    </citation>
    <scope>NUCLEOTIDE SEQUENCE [LARGE SCALE GENOMIC DNA]</scope>
    <source>
        <strain evidence="2 3">CBS 132785</strain>
    </source>
</reference>
<accession>A0A1Q5TF68</accession>
<name>A0A1Q5TF68_9EURO</name>
<dbReference type="Proteomes" id="UP000186955">
    <property type="component" value="Unassembled WGS sequence"/>
</dbReference>
<sequence>MKGTAIFQFKTWPKIHQPLPRTPRQSQQLLNALTSSFRRQLDHAYPAPSSSNPNSDRQPLNTNSSIHATDQHLHAILDNPLFRIVPQKTKSTSRDHATTATINESKQAVQDPMVLFDQAVASGSATPSFITDCLKSQLLLARSFGEHGVRDAMKITRAGSKVVEWFWASDGASRQMLLQTRASTGSLTKFMVAEDLQDTVMEWMKMLVSGNLGGLNGQMPEDRARMSFNHLLQDLIDAEIRYGAGLGSAIKYYLRACHLHFSSVESQGDLKVAKSMLLASGAQLARTLMDQKPSSDQIPVHTFEEFAETISTLSSSRSLLFSSVALCHPTHPDPTPFIHYVDSLSPNKFQKWNQARRDAFLRISCDALRTLIDRKKIRLATSLGHQIQELLPEETATASVEASRSRATVEEDHLLQRLELNWT</sequence>
<gene>
    <name evidence="2" type="ORF">PENSUB_8803</name>
</gene>